<dbReference type="InterPro" id="IPR037241">
    <property type="entry name" value="E2F-DP_heterodim"/>
</dbReference>
<evidence type="ECO:0000259" key="9">
    <source>
        <dbReference type="SMART" id="SM01138"/>
    </source>
</evidence>
<evidence type="ECO:0000256" key="1">
    <source>
        <dbReference type="ARBA" id="ARBA00004123"/>
    </source>
</evidence>
<dbReference type="Pfam" id="PF02319">
    <property type="entry name" value="WHD_E2F_TDP"/>
    <property type="match status" value="1"/>
</dbReference>
<dbReference type="InterPro" id="IPR003316">
    <property type="entry name" value="E2F_WHTH_DNA-bd_dom"/>
</dbReference>
<comment type="caution">
    <text evidence="11">The sequence shown here is derived from an EMBL/GenBank/DDBJ whole genome shotgun (WGS) entry which is preliminary data.</text>
</comment>
<keyword evidence="4 7" id="KW-0238">DNA-binding</keyword>
<dbReference type="Gene3D" id="1.10.10.10">
    <property type="entry name" value="Winged helix-like DNA-binding domain superfamily/Winged helix DNA-binding domain"/>
    <property type="match status" value="1"/>
</dbReference>
<dbReference type="OrthoDB" id="291955at2759"/>
<keyword evidence="6 7" id="KW-0539">Nucleus</keyword>
<feature type="coiled-coil region" evidence="8">
    <location>
        <begin position="246"/>
        <end position="273"/>
    </location>
</feature>
<evidence type="ECO:0000256" key="6">
    <source>
        <dbReference type="ARBA" id="ARBA00023242"/>
    </source>
</evidence>
<dbReference type="GO" id="GO:0051726">
    <property type="term" value="P:regulation of cell cycle"/>
    <property type="evidence" value="ECO:0007669"/>
    <property type="project" value="InterPro"/>
</dbReference>
<comment type="subcellular location">
    <subcellularLocation>
        <location evidence="1 7">Nucleus</location>
    </subcellularLocation>
</comment>
<dbReference type="InterPro" id="IPR036390">
    <property type="entry name" value="WH_DNA-bd_sf"/>
</dbReference>
<dbReference type="InterPro" id="IPR038168">
    <property type="entry name" value="TF_DP_C_sf"/>
</dbReference>
<sequence>MVSTLEPYKHFPSHIKYLLSDLSSGKEVISILSSYIPSLSSDINLYYIFLHFGYSPEHGNFLSPPSATDMASYIIKEYHGANTDIEEVCNKSVIEVKKEFLDTFYSKTLQELTDPSDIDLVESHDFKQEHLENFWGGGSPVQKQVLSSMTTPSDMNTPRVNKGLKTLSKKIREILIQKGKISYKEMAEQVVTDMESHKEIDRDKEGRNVLRRIYDSLNVLEACGVVGKADKKYYWKGFPTQKTEFNENLAQTVDDSKNEVENKRESLRELCKRYYSLRELILRNTEKTKTQEKIEFPFIIVGTEEHHTNKVRIESNKSHNDVSVKFHKQMKLFGDVDVLINLGLYKRPMRSPDIPIDLFESLACKVPGKI</sequence>
<evidence type="ECO:0000256" key="8">
    <source>
        <dbReference type="SAM" id="Coils"/>
    </source>
</evidence>
<dbReference type="Pfam" id="PF08781">
    <property type="entry name" value="DP"/>
    <property type="match status" value="1"/>
</dbReference>
<evidence type="ECO:0000256" key="4">
    <source>
        <dbReference type="ARBA" id="ARBA00023125"/>
    </source>
</evidence>
<feature type="domain" description="E2F/DP family winged-helix DNA-binding" evidence="10">
    <location>
        <begin position="159"/>
        <end position="237"/>
    </location>
</feature>
<evidence type="ECO:0000259" key="10">
    <source>
        <dbReference type="SMART" id="SM01372"/>
    </source>
</evidence>
<evidence type="ECO:0000256" key="7">
    <source>
        <dbReference type="RuleBase" id="RU003796"/>
    </source>
</evidence>
<evidence type="ECO:0000256" key="2">
    <source>
        <dbReference type="ARBA" id="ARBA00010940"/>
    </source>
</evidence>
<feature type="domain" description="Transcription factor DP C-terminal" evidence="9">
    <location>
        <begin position="246"/>
        <end position="353"/>
    </location>
</feature>
<comment type="similarity">
    <text evidence="2 7">Belongs to the E2F/DP family.</text>
</comment>
<dbReference type="AlphaFoldDB" id="A0A1R2CF69"/>
<dbReference type="PANTHER" id="PTHR12548:SF9">
    <property type="entry name" value="TRANSCRIPTION FACTOR DP"/>
    <property type="match status" value="1"/>
</dbReference>
<name>A0A1R2CF69_9CILI</name>
<keyword evidence="3 7" id="KW-0805">Transcription regulation</keyword>
<dbReference type="InterPro" id="IPR015648">
    <property type="entry name" value="Transcrpt_fac_DP"/>
</dbReference>
<dbReference type="Gene3D" id="1.20.140.80">
    <property type="entry name" value="Transcription factor DP"/>
    <property type="match status" value="1"/>
</dbReference>
<dbReference type="InterPro" id="IPR014889">
    <property type="entry name" value="Transc_factor_DP_C"/>
</dbReference>
<dbReference type="GO" id="GO:0000981">
    <property type="term" value="F:DNA-binding transcription factor activity, RNA polymerase II-specific"/>
    <property type="evidence" value="ECO:0007669"/>
    <property type="project" value="TreeGrafter"/>
</dbReference>
<keyword evidence="8" id="KW-0175">Coiled coil</keyword>
<proteinExistence type="inferred from homology"/>
<evidence type="ECO:0000313" key="11">
    <source>
        <dbReference type="EMBL" id="OMJ87662.1"/>
    </source>
</evidence>
<dbReference type="SUPFAM" id="SSF46785">
    <property type="entry name" value="Winged helix' DNA-binding domain"/>
    <property type="match status" value="1"/>
</dbReference>
<evidence type="ECO:0000256" key="3">
    <source>
        <dbReference type="ARBA" id="ARBA00023015"/>
    </source>
</evidence>
<dbReference type="SMART" id="SM01138">
    <property type="entry name" value="DP"/>
    <property type="match status" value="1"/>
</dbReference>
<organism evidence="11 12">
    <name type="scientific">Stentor coeruleus</name>
    <dbReference type="NCBI Taxonomy" id="5963"/>
    <lineage>
        <taxon>Eukaryota</taxon>
        <taxon>Sar</taxon>
        <taxon>Alveolata</taxon>
        <taxon>Ciliophora</taxon>
        <taxon>Postciliodesmatophora</taxon>
        <taxon>Heterotrichea</taxon>
        <taxon>Heterotrichida</taxon>
        <taxon>Stentoridae</taxon>
        <taxon>Stentor</taxon>
    </lineage>
</organism>
<dbReference type="GO" id="GO:0005667">
    <property type="term" value="C:transcription regulator complex"/>
    <property type="evidence" value="ECO:0007669"/>
    <property type="project" value="InterPro"/>
</dbReference>
<gene>
    <name evidence="11" type="ORF">SteCoe_10588</name>
</gene>
<keyword evidence="5 7" id="KW-0804">Transcription</keyword>
<dbReference type="SUPFAM" id="SSF144074">
    <property type="entry name" value="E2F-DP heterodimerization region"/>
    <property type="match status" value="1"/>
</dbReference>
<accession>A0A1R2CF69</accession>
<keyword evidence="12" id="KW-1185">Reference proteome</keyword>
<evidence type="ECO:0000313" key="12">
    <source>
        <dbReference type="Proteomes" id="UP000187209"/>
    </source>
</evidence>
<reference evidence="11 12" key="1">
    <citation type="submission" date="2016-11" db="EMBL/GenBank/DDBJ databases">
        <title>The macronuclear genome of Stentor coeruleus: a giant cell with tiny introns.</title>
        <authorList>
            <person name="Slabodnick M."/>
            <person name="Ruby J.G."/>
            <person name="Reiff S.B."/>
            <person name="Swart E.C."/>
            <person name="Gosai S."/>
            <person name="Prabakaran S."/>
            <person name="Witkowska E."/>
            <person name="Larue G.E."/>
            <person name="Fisher S."/>
            <person name="Freeman R.M."/>
            <person name="Gunawardena J."/>
            <person name="Chu W."/>
            <person name="Stover N.A."/>
            <person name="Gregory B.D."/>
            <person name="Nowacki M."/>
            <person name="Derisi J."/>
            <person name="Roy S.W."/>
            <person name="Marshall W.F."/>
            <person name="Sood P."/>
        </authorList>
    </citation>
    <scope>NUCLEOTIDE SEQUENCE [LARGE SCALE GENOMIC DNA]</scope>
    <source>
        <strain evidence="11">WM001</strain>
    </source>
</reference>
<dbReference type="EMBL" id="MPUH01000171">
    <property type="protein sequence ID" value="OMJ87662.1"/>
    <property type="molecule type" value="Genomic_DNA"/>
</dbReference>
<dbReference type="Proteomes" id="UP000187209">
    <property type="component" value="Unassembled WGS sequence"/>
</dbReference>
<evidence type="ECO:0008006" key="13">
    <source>
        <dbReference type="Google" id="ProtNLM"/>
    </source>
</evidence>
<evidence type="ECO:0000256" key="5">
    <source>
        <dbReference type="ARBA" id="ARBA00023163"/>
    </source>
</evidence>
<protein>
    <recommendedName>
        <fullName evidence="13">E2F/DP family winged-helix DNA-binding domain-containing protein</fullName>
    </recommendedName>
</protein>
<dbReference type="SMART" id="SM01372">
    <property type="entry name" value="E2F_TDP"/>
    <property type="match status" value="1"/>
</dbReference>
<dbReference type="GO" id="GO:0005634">
    <property type="term" value="C:nucleus"/>
    <property type="evidence" value="ECO:0007669"/>
    <property type="project" value="UniProtKB-SubCell"/>
</dbReference>
<dbReference type="InterPro" id="IPR036388">
    <property type="entry name" value="WH-like_DNA-bd_sf"/>
</dbReference>
<dbReference type="PANTHER" id="PTHR12548">
    <property type="entry name" value="TRANSCRIPTION FACTOR DP"/>
    <property type="match status" value="1"/>
</dbReference>
<dbReference type="GO" id="GO:0000977">
    <property type="term" value="F:RNA polymerase II transcription regulatory region sequence-specific DNA binding"/>
    <property type="evidence" value="ECO:0007669"/>
    <property type="project" value="TreeGrafter"/>
</dbReference>